<keyword evidence="9" id="KW-1185">Reference proteome</keyword>
<evidence type="ECO:0000256" key="5">
    <source>
        <dbReference type="PROSITE-ProRule" id="PRU01240"/>
    </source>
</evidence>
<accession>A0A411YIZ9</accession>
<feature type="active site" description="Charge relay system" evidence="5">
    <location>
        <position position="185"/>
    </location>
</feature>
<sequence>MRGTHAPSTGRRVLAGLVALAALIALTLPVGAPAHAGGAGPHDAGATEWIVPASADLPGDAEVVTPLLVADALLIRSSERPEGGVAADTPLSWQTADDPSGGEYVAPDSDETSSSEGATTHTTGLEGPHEALETIGATEAWDTQTGGDGLVALIDTGVADIEALEGSIAGEVDFTDSGGGDGYGHGTFMASLIAASGNSMPGIAPDTGILSLKVGDQDGDTDLGTVLAALEWLHGPGRDLGIRVGSLALGVDPDNAAGQLLDIATQRLGANGVLLVTASGNDGPDNLSSPATSPGTLAVGASDGEEFSGSGHNRVGDEAPRIYAPGVEVISHHDPESILGVNARNQAEEEDNDGGIARLEQGLLRGSGTSISTALVAGTAALASAENPGLDGLELTEALLDGSNESDGQRIVDAPGVLAAVDGIEGERPEELQEPLPGPPNLPDPPGPPDLPGPPDRPGPPGQQGDHGHGNAAGHNGVDHARDRADQARTDGQDRADQAREQARDRANEARDRADEARDQARGRAGEVRDRAVRRALGLLPMPATAQWEPAEWSDGGWKADGWAAARWDDPPEWRHPAVTWDILSWRAEDWQGGVWTAADWHASVWTADDWAQLRYSDAWDILSWRGDDWDILSWRSEDWDILSWRELETEILSWRSDDWDILSWRADSWNLIVDE</sequence>
<feature type="region of interest" description="Disordered" evidence="6">
    <location>
        <begin position="81"/>
        <end position="127"/>
    </location>
</feature>
<dbReference type="EMBL" id="CP036402">
    <property type="protein sequence ID" value="QBI21274.1"/>
    <property type="molecule type" value="Genomic_DNA"/>
</dbReference>
<name>A0A411YIZ9_9ACTN</name>
<feature type="region of interest" description="Disordered" evidence="6">
    <location>
        <begin position="281"/>
        <end position="318"/>
    </location>
</feature>
<dbReference type="PRINTS" id="PR00723">
    <property type="entry name" value="SUBTILISIN"/>
</dbReference>
<dbReference type="GO" id="GO:0006508">
    <property type="term" value="P:proteolysis"/>
    <property type="evidence" value="ECO:0007669"/>
    <property type="project" value="UniProtKB-KW"/>
</dbReference>
<evidence type="ECO:0000259" key="7">
    <source>
        <dbReference type="Pfam" id="PF00082"/>
    </source>
</evidence>
<feature type="compositionally biased region" description="Polar residues" evidence="6">
    <location>
        <begin position="114"/>
        <end position="123"/>
    </location>
</feature>
<feature type="active site" description="Charge relay system" evidence="5">
    <location>
        <position position="370"/>
    </location>
</feature>
<keyword evidence="4 5" id="KW-0720">Serine protease</keyword>
<organism evidence="8 9">
    <name type="scientific">Egibacter rhizosphaerae</name>
    <dbReference type="NCBI Taxonomy" id="1670831"/>
    <lineage>
        <taxon>Bacteria</taxon>
        <taxon>Bacillati</taxon>
        <taxon>Actinomycetota</taxon>
        <taxon>Nitriliruptoria</taxon>
        <taxon>Egibacterales</taxon>
        <taxon>Egibacteraceae</taxon>
        <taxon>Egibacter</taxon>
    </lineage>
</organism>
<feature type="domain" description="Peptidase S8/S53" evidence="7">
    <location>
        <begin position="150"/>
        <end position="403"/>
    </location>
</feature>
<keyword evidence="3 5" id="KW-0378">Hydrolase</keyword>
<dbReference type="Proteomes" id="UP000291469">
    <property type="component" value="Chromosome"/>
</dbReference>
<dbReference type="InterPro" id="IPR006311">
    <property type="entry name" value="TAT_signal"/>
</dbReference>
<dbReference type="PANTHER" id="PTHR43806:SF11">
    <property type="entry name" value="CEREVISIN-RELATED"/>
    <property type="match status" value="1"/>
</dbReference>
<dbReference type="RefSeq" id="WP_131156267.1">
    <property type="nucleotide sequence ID" value="NZ_CP036402.1"/>
</dbReference>
<evidence type="ECO:0000256" key="6">
    <source>
        <dbReference type="SAM" id="MobiDB-lite"/>
    </source>
</evidence>
<dbReference type="InterPro" id="IPR000209">
    <property type="entry name" value="Peptidase_S8/S53_dom"/>
</dbReference>
<feature type="compositionally biased region" description="Basic and acidic residues" evidence="6">
    <location>
        <begin position="477"/>
        <end position="527"/>
    </location>
</feature>
<dbReference type="PROSITE" id="PS51318">
    <property type="entry name" value="TAT"/>
    <property type="match status" value="1"/>
</dbReference>
<protein>
    <recommendedName>
        <fullName evidence="7">Peptidase S8/S53 domain-containing protein</fullName>
    </recommendedName>
</protein>
<dbReference type="KEGG" id="erz:ER308_17985"/>
<evidence type="ECO:0000256" key="3">
    <source>
        <dbReference type="ARBA" id="ARBA00022801"/>
    </source>
</evidence>
<dbReference type="Pfam" id="PF00082">
    <property type="entry name" value="Peptidase_S8"/>
    <property type="match status" value="1"/>
</dbReference>
<evidence type="ECO:0000313" key="8">
    <source>
        <dbReference type="EMBL" id="QBI21274.1"/>
    </source>
</evidence>
<evidence type="ECO:0000256" key="1">
    <source>
        <dbReference type="ARBA" id="ARBA00011073"/>
    </source>
</evidence>
<evidence type="ECO:0000256" key="2">
    <source>
        <dbReference type="ARBA" id="ARBA00022670"/>
    </source>
</evidence>
<feature type="compositionally biased region" description="Pro residues" evidence="6">
    <location>
        <begin position="436"/>
        <end position="461"/>
    </location>
</feature>
<dbReference type="InterPro" id="IPR015500">
    <property type="entry name" value="Peptidase_S8_subtilisin-rel"/>
</dbReference>
<feature type="region of interest" description="Disordered" evidence="6">
    <location>
        <begin position="427"/>
        <end position="527"/>
    </location>
</feature>
<dbReference type="Gene3D" id="3.40.50.200">
    <property type="entry name" value="Peptidase S8/S53 domain"/>
    <property type="match status" value="1"/>
</dbReference>
<dbReference type="OrthoDB" id="9816306at2"/>
<reference evidence="8 9" key="1">
    <citation type="submission" date="2019-01" db="EMBL/GenBank/DDBJ databases">
        <title>Egibacter rhizosphaerae EGI 80759T.</title>
        <authorList>
            <person name="Chen D.-D."/>
            <person name="Tian Y."/>
            <person name="Jiao J.-Y."/>
            <person name="Zhang X.-T."/>
            <person name="Zhang Y.-G."/>
            <person name="Zhang Y."/>
            <person name="Xiao M."/>
            <person name="Shu W.-S."/>
            <person name="Li W.-J."/>
        </authorList>
    </citation>
    <scope>NUCLEOTIDE SEQUENCE [LARGE SCALE GENOMIC DNA]</scope>
    <source>
        <strain evidence="8 9">EGI 80759</strain>
    </source>
</reference>
<dbReference type="SUPFAM" id="SSF52743">
    <property type="entry name" value="Subtilisin-like"/>
    <property type="match status" value="1"/>
</dbReference>
<dbReference type="GO" id="GO:0004252">
    <property type="term" value="F:serine-type endopeptidase activity"/>
    <property type="evidence" value="ECO:0007669"/>
    <property type="project" value="UniProtKB-UniRule"/>
</dbReference>
<feature type="active site" description="Charge relay system" evidence="5">
    <location>
        <position position="155"/>
    </location>
</feature>
<proteinExistence type="inferred from homology"/>
<dbReference type="InterPro" id="IPR050131">
    <property type="entry name" value="Peptidase_S8_subtilisin-like"/>
</dbReference>
<comment type="similarity">
    <text evidence="1 5">Belongs to the peptidase S8 family.</text>
</comment>
<dbReference type="AlphaFoldDB" id="A0A411YIZ9"/>
<evidence type="ECO:0000313" key="9">
    <source>
        <dbReference type="Proteomes" id="UP000291469"/>
    </source>
</evidence>
<keyword evidence="2 5" id="KW-0645">Protease</keyword>
<feature type="compositionally biased region" description="Polar residues" evidence="6">
    <location>
        <begin position="286"/>
        <end position="295"/>
    </location>
</feature>
<dbReference type="InterPro" id="IPR036852">
    <property type="entry name" value="Peptidase_S8/S53_dom_sf"/>
</dbReference>
<gene>
    <name evidence="8" type="ORF">ER308_17985</name>
</gene>
<evidence type="ECO:0000256" key="4">
    <source>
        <dbReference type="ARBA" id="ARBA00022825"/>
    </source>
</evidence>
<dbReference type="PANTHER" id="PTHR43806">
    <property type="entry name" value="PEPTIDASE S8"/>
    <property type="match status" value="1"/>
</dbReference>
<dbReference type="PROSITE" id="PS51892">
    <property type="entry name" value="SUBTILASE"/>
    <property type="match status" value="1"/>
</dbReference>